<proteinExistence type="predicted"/>
<dbReference type="Pfam" id="PF04306">
    <property type="entry name" value="DUF456"/>
    <property type="match status" value="1"/>
</dbReference>
<accession>A0A934RHE4</accession>
<feature type="transmembrane region" description="Helical" evidence="1">
    <location>
        <begin position="62"/>
        <end position="80"/>
    </location>
</feature>
<dbReference type="EMBL" id="JAENII010000013">
    <property type="protein sequence ID" value="MBK1828375.1"/>
    <property type="molecule type" value="Genomic_DNA"/>
</dbReference>
<dbReference type="Proteomes" id="UP000658278">
    <property type="component" value="Unassembled WGS sequence"/>
</dbReference>
<comment type="caution">
    <text evidence="2">The sequence shown here is derived from an EMBL/GenBank/DDBJ whole genome shotgun (WGS) entry which is preliminary data.</text>
</comment>
<sequence>MWEAIGGWGGWDELGATGTWVVTACFLLIGLAGCFIPVIPGHLVILLGAVFHRLVYPGNSGVEWWTFTVLALLLIASQVFEFVSGAAGSRWFGGTKWGAGGAFVGGIVGMFFMPFGLLLGPLIGAYAFEAWFAKQETKPAVVSGVGSAVGTLASLVVKVIVGVAMIVWLLVDILFIG</sequence>
<dbReference type="PANTHER" id="PTHR39165">
    <property type="entry name" value="IG HYPOTHETICAL 17883"/>
    <property type="match status" value="1"/>
</dbReference>
<gene>
    <name evidence="2" type="ORF">JIN81_15175</name>
</gene>
<evidence type="ECO:0000313" key="3">
    <source>
        <dbReference type="Proteomes" id="UP000658278"/>
    </source>
</evidence>
<feature type="transmembrane region" description="Helical" evidence="1">
    <location>
        <begin position="140"/>
        <end position="171"/>
    </location>
</feature>
<keyword evidence="1" id="KW-0472">Membrane</keyword>
<keyword evidence="3" id="KW-1185">Reference proteome</keyword>
<name>A0A934RHE4_9BACT</name>
<dbReference type="AlphaFoldDB" id="A0A934RHE4"/>
<dbReference type="PANTHER" id="PTHR39165:SF1">
    <property type="entry name" value="DUF456 DOMAIN-CONTAINING PROTEIN"/>
    <property type="match status" value="1"/>
</dbReference>
<protein>
    <submittedName>
        <fullName evidence="2">DUF456 domain-containing protein</fullName>
    </submittedName>
</protein>
<evidence type="ECO:0000256" key="1">
    <source>
        <dbReference type="SAM" id="Phobius"/>
    </source>
</evidence>
<keyword evidence="1" id="KW-0812">Transmembrane</keyword>
<evidence type="ECO:0000313" key="2">
    <source>
        <dbReference type="EMBL" id="MBK1828375.1"/>
    </source>
</evidence>
<feature type="transmembrane region" description="Helical" evidence="1">
    <location>
        <begin position="20"/>
        <end position="50"/>
    </location>
</feature>
<reference evidence="2" key="1">
    <citation type="submission" date="2021-01" db="EMBL/GenBank/DDBJ databases">
        <title>Modified the classification status of verrucomicrobia.</title>
        <authorList>
            <person name="Feng X."/>
        </authorList>
    </citation>
    <scope>NUCLEOTIDE SEQUENCE</scope>
    <source>
        <strain evidence="2">KCTC 22201</strain>
    </source>
</reference>
<keyword evidence="1" id="KW-1133">Transmembrane helix</keyword>
<dbReference type="InterPro" id="IPR007403">
    <property type="entry name" value="DUF456"/>
</dbReference>
<organism evidence="2 3">
    <name type="scientific">Haloferula rosea</name>
    <dbReference type="NCBI Taxonomy" id="490093"/>
    <lineage>
        <taxon>Bacteria</taxon>
        <taxon>Pseudomonadati</taxon>
        <taxon>Verrucomicrobiota</taxon>
        <taxon>Verrucomicrobiia</taxon>
        <taxon>Verrucomicrobiales</taxon>
        <taxon>Verrucomicrobiaceae</taxon>
        <taxon>Haloferula</taxon>
    </lineage>
</organism>
<feature type="transmembrane region" description="Helical" evidence="1">
    <location>
        <begin position="100"/>
        <end position="128"/>
    </location>
</feature>
<dbReference type="RefSeq" id="WP_200281700.1">
    <property type="nucleotide sequence ID" value="NZ_JAENII010000013.1"/>
</dbReference>